<evidence type="ECO:0000313" key="3">
    <source>
        <dbReference type="WBParaSite" id="PSAMB.scaffold5082size12706.g25867.t1"/>
    </source>
</evidence>
<name>A0A914WW94_9BILA</name>
<dbReference type="AlphaFoldDB" id="A0A914WW94"/>
<keyword evidence="2" id="KW-1185">Reference proteome</keyword>
<dbReference type="Proteomes" id="UP000887566">
    <property type="component" value="Unplaced"/>
</dbReference>
<evidence type="ECO:0000256" key="1">
    <source>
        <dbReference type="SAM" id="MobiDB-lite"/>
    </source>
</evidence>
<sequence>SSGGGHSAGEPLQREYIGQRNPTFRPAYSSSAYKLHRSDDPDVMIYGPSSTRRSNGSTIHLISSPTLSQGMRTIRYE</sequence>
<feature type="region of interest" description="Disordered" evidence="1">
    <location>
        <begin position="1"/>
        <end position="25"/>
    </location>
</feature>
<reference evidence="3" key="1">
    <citation type="submission" date="2022-11" db="UniProtKB">
        <authorList>
            <consortium name="WormBaseParasite"/>
        </authorList>
    </citation>
    <scope>IDENTIFICATION</scope>
</reference>
<organism evidence="2 3">
    <name type="scientific">Plectus sambesii</name>
    <dbReference type="NCBI Taxonomy" id="2011161"/>
    <lineage>
        <taxon>Eukaryota</taxon>
        <taxon>Metazoa</taxon>
        <taxon>Ecdysozoa</taxon>
        <taxon>Nematoda</taxon>
        <taxon>Chromadorea</taxon>
        <taxon>Plectida</taxon>
        <taxon>Plectina</taxon>
        <taxon>Plectoidea</taxon>
        <taxon>Plectidae</taxon>
        <taxon>Plectus</taxon>
    </lineage>
</organism>
<evidence type="ECO:0000313" key="2">
    <source>
        <dbReference type="Proteomes" id="UP000887566"/>
    </source>
</evidence>
<accession>A0A914WW94</accession>
<dbReference type="WBParaSite" id="PSAMB.scaffold5082size12706.g25867.t1">
    <property type="protein sequence ID" value="PSAMB.scaffold5082size12706.g25867.t1"/>
    <property type="gene ID" value="PSAMB.scaffold5082size12706.g25867"/>
</dbReference>
<proteinExistence type="predicted"/>
<protein>
    <submittedName>
        <fullName evidence="3">Uncharacterized protein</fullName>
    </submittedName>
</protein>